<evidence type="ECO:0000313" key="1">
    <source>
        <dbReference type="EMBL" id="OWZ02749.1"/>
    </source>
</evidence>
<dbReference type="EMBL" id="NBNE01005963">
    <property type="protein sequence ID" value="OWZ02749.1"/>
    <property type="molecule type" value="Genomic_DNA"/>
</dbReference>
<accession>A0A225VCT6</accession>
<gene>
    <name evidence="1" type="ORF">PHMEG_00025636</name>
</gene>
<reference evidence="2" key="1">
    <citation type="submission" date="2017-03" db="EMBL/GenBank/DDBJ databases">
        <title>Phytopthora megakarya and P. palmivora, two closely related causual agents of cacao black pod achieved similar genome size and gene model numbers by different mechanisms.</title>
        <authorList>
            <person name="Ali S."/>
            <person name="Shao J."/>
            <person name="Larry D.J."/>
            <person name="Kronmiller B."/>
            <person name="Shen D."/>
            <person name="Strem M.D."/>
            <person name="Melnick R.L."/>
            <person name="Guiltinan M.J."/>
            <person name="Tyler B.M."/>
            <person name="Meinhardt L.W."/>
            <person name="Bailey B.A."/>
        </authorList>
    </citation>
    <scope>NUCLEOTIDE SEQUENCE [LARGE SCALE GENOMIC DNA]</scope>
    <source>
        <strain evidence="2">zdho120</strain>
    </source>
</reference>
<organism evidence="1 2">
    <name type="scientific">Phytophthora megakarya</name>
    <dbReference type="NCBI Taxonomy" id="4795"/>
    <lineage>
        <taxon>Eukaryota</taxon>
        <taxon>Sar</taxon>
        <taxon>Stramenopiles</taxon>
        <taxon>Oomycota</taxon>
        <taxon>Peronosporomycetes</taxon>
        <taxon>Peronosporales</taxon>
        <taxon>Peronosporaceae</taxon>
        <taxon>Phytophthora</taxon>
    </lineage>
</organism>
<dbReference type="AlphaFoldDB" id="A0A225VCT6"/>
<dbReference type="OrthoDB" id="121427at2759"/>
<comment type="caution">
    <text evidence="1">The sequence shown here is derived from an EMBL/GenBank/DDBJ whole genome shotgun (WGS) entry which is preliminary data.</text>
</comment>
<name>A0A225VCT6_9STRA</name>
<evidence type="ECO:0008006" key="3">
    <source>
        <dbReference type="Google" id="ProtNLM"/>
    </source>
</evidence>
<dbReference type="Proteomes" id="UP000198211">
    <property type="component" value="Unassembled WGS sequence"/>
</dbReference>
<keyword evidence="2" id="KW-1185">Reference proteome</keyword>
<sequence>MTSWNVVAEYFRLFRYGLKAPPSVENSRSTESLSSYAYPTHRNFLQATVAEDIVLDRGFGVDALMEDWKSISLHHQDLNISLVRLENGIGNSLVATVQAHCKISEDSIGHIFPHLVDDDDGEHARLVTKLVGQSLGIPCTICFVCDDATEEIVSMHYTSDMMTPLMRILGNLEDVSRVLGGSSAQLPVTGFSD</sequence>
<proteinExistence type="predicted"/>
<evidence type="ECO:0000313" key="2">
    <source>
        <dbReference type="Proteomes" id="UP000198211"/>
    </source>
</evidence>
<protein>
    <recommendedName>
        <fullName evidence="3">Bzip transcription factor</fullName>
    </recommendedName>
</protein>